<name>A0AAD8M5F7_9APIA</name>
<feature type="domain" description="PTM/DIR17-like Tudor" evidence="6">
    <location>
        <begin position="417"/>
        <end position="459"/>
    </location>
</feature>
<dbReference type="Proteomes" id="UP001237642">
    <property type="component" value="Unassembled WGS sequence"/>
</dbReference>
<dbReference type="InterPro" id="IPR047365">
    <property type="entry name" value="Tudor_AtPTM-like"/>
</dbReference>
<comment type="caution">
    <text evidence="7">The sequence shown here is derived from an EMBL/GenBank/DDBJ whole genome shotgun (WGS) entry which is preliminary data.</text>
</comment>
<evidence type="ECO:0000256" key="4">
    <source>
        <dbReference type="ARBA" id="ARBA00023242"/>
    </source>
</evidence>
<dbReference type="AlphaFoldDB" id="A0AAD8M5F7"/>
<protein>
    <submittedName>
        <fullName evidence="7">Armadillo-type fold</fullName>
    </submittedName>
</protein>
<evidence type="ECO:0000256" key="5">
    <source>
        <dbReference type="SAM" id="MobiDB-lite"/>
    </source>
</evidence>
<sequence>MSSCSGLGLEKELKEVGIKLLGLVSLDTALVEDLLNSLDQVDGLLSKVEQAPSRSMQDALYPSMKALISDQLLKHFDIDVKVSVASCMSELTRITAPDAPYDDVQMKEIFQLTVVALGMLSSEDTRGYSKALHILENISKVRACLLMLDLECDQLIANMFELFLSTIRYIHLPVVFRQMEYIMTLTIEESEEISEELLSILLSSVSKKKADQNTFSRPWRLGEKVLRNCAIELQRFLPKVFRLRNLNLDDFSDIVASICQNSPEDEHKVAEVAEPSSIIQSRITISDGFGPEKTNGILRGTNSLKTLKPEHTQAGRHSQTENSDVTGILQEKAVTAPKKRGRKPNSQHGHTDGSQPTKLRRKKDSTVFNPCHEVTKTGTRTNHAPADIVVKKESDDSEQYFEQDSRMTHGINEKLVGRKVKVWWPLDKKFYEGAVASFDSLTQMHKVLYADGDEETLNLRMERWELLEEQATPAASDKSPKKKKAKTGSASLIKPGTISSGKGPRIADKSKTEAPKSGSCADNFAPYAVCIADVTKDDINTVDFTLKDDKQKSTGDADISKPDVLRIADVATNGITVNPNPTDDKHKLISKKETKTLMTTTKPKLRPVVELGSESATHSTIIVKDKSSCEKISEDVGMLPDTVNAQGSDSSSAKKRQRLVNGEGVAP</sequence>
<dbReference type="InterPro" id="IPR039776">
    <property type="entry name" value="Pds5"/>
</dbReference>
<reference evidence="7" key="2">
    <citation type="submission" date="2023-05" db="EMBL/GenBank/DDBJ databases">
        <authorList>
            <person name="Schelkunov M.I."/>
        </authorList>
    </citation>
    <scope>NUCLEOTIDE SEQUENCE</scope>
    <source>
        <strain evidence="7">Hsosn_3</strain>
        <tissue evidence="7">Leaf</tissue>
    </source>
</reference>
<keyword evidence="8" id="KW-1185">Reference proteome</keyword>
<feature type="region of interest" description="Disordered" evidence="5">
    <location>
        <begin position="640"/>
        <end position="667"/>
    </location>
</feature>
<comment type="subcellular location">
    <subcellularLocation>
        <location evidence="1">Nucleus</location>
    </subcellularLocation>
</comment>
<evidence type="ECO:0000313" key="8">
    <source>
        <dbReference type="Proteomes" id="UP001237642"/>
    </source>
</evidence>
<keyword evidence="3" id="KW-0234">DNA repair</keyword>
<dbReference type="PANTHER" id="PTHR12663:SF69">
    <property type="entry name" value="SISTER CHROMATID COHESION PROTEIN PDS5 HOMOLOG E"/>
    <property type="match status" value="1"/>
</dbReference>
<dbReference type="GO" id="GO:0005634">
    <property type="term" value="C:nucleus"/>
    <property type="evidence" value="ECO:0007669"/>
    <property type="project" value="UniProtKB-SubCell"/>
</dbReference>
<evidence type="ECO:0000256" key="3">
    <source>
        <dbReference type="ARBA" id="ARBA00023204"/>
    </source>
</evidence>
<evidence type="ECO:0000259" key="6">
    <source>
        <dbReference type="Pfam" id="PF21743"/>
    </source>
</evidence>
<feature type="compositionally biased region" description="Polar residues" evidence="5">
    <location>
        <begin position="315"/>
        <end position="325"/>
    </location>
</feature>
<evidence type="ECO:0000256" key="1">
    <source>
        <dbReference type="ARBA" id="ARBA00004123"/>
    </source>
</evidence>
<accession>A0AAD8M5F7</accession>
<dbReference type="SUPFAM" id="SSF63748">
    <property type="entry name" value="Tudor/PWWP/MBT"/>
    <property type="match status" value="1"/>
</dbReference>
<evidence type="ECO:0000313" key="7">
    <source>
        <dbReference type="EMBL" id="KAK1360078.1"/>
    </source>
</evidence>
<dbReference type="GO" id="GO:0000785">
    <property type="term" value="C:chromatin"/>
    <property type="evidence" value="ECO:0007669"/>
    <property type="project" value="TreeGrafter"/>
</dbReference>
<feature type="compositionally biased region" description="Basic and acidic residues" evidence="5">
    <location>
        <begin position="505"/>
        <end position="514"/>
    </location>
</feature>
<proteinExistence type="predicted"/>
<dbReference type="PANTHER" id="PTHR12663">
    <property type="entry name" value="ANDROGEN INDUCED INHIBITOR OF PROLIFERATION AS3 / PDS5-RELATED"/>
    <property type="match status" value="1"/>
</dbReference>
<dbReference type="Pfam" id="PF21743">
    <property type="entry name" value="PTM_DIR17_Tudor"/>
    <property type="match status" value="1"/>
</dbReference>
<keyword evidence="4" id="KW-0539">Nucleus</keyword>
<keyword evidence="2" id="KW-0227">DNA damage</keyword>
<evidence type="ECO:0000256" key="2">
    <source>
        <dbReference type="ARBA" id="ARBA00022763"/>
    </source>
</evidence>
<dbReference type="CDD" id="cd20404">
    <property type="entry name" value="Tudor_Agenet_AtEML-like"/>
    <property type="match status" value="1"/>
</dbReference>
<gene>
    <name evidence="7" type="ORF">POM88_044552</name>
</gene>
<reference evidence="7" key="1">
    <citation type="submission" date="2023-02" db="EMBL/GenBank/DDBJ databases">
        <title>Genome of toxic invasive species Heracleum sosnowskyi carries increased number of genes despite the absence of recent whole-genome duplications.</title>
        <authorList>
            <person name="Schelkunov M."/>
            <person name="Shtratnikova V."/>
            <person name="Makarenko M."/>
            <person name="Klepikova A."/>
            <person name="Omelchenko D."/>
            <person name="Novikova G."/>
            <person name="Obukhova E."/>
            <person name="Bogdanov V."/>
            <person name="Penin A."/>
            <person name="Logacheva M."/>
        </authorList>
    </citation>
    <scope>NUCLEOTIDE SEQUENCE</scope>
    <source>
        <strain evidence="7">Hsosn_3</strain>
        <tissue evidence="7">Leaf</tissue>
    </source>
</reference>
<feature type="region of interest" description="Disordered" evidence="5">
    <location>
        <begin position="470"/>
        <end position="518"/>
    </location>
</feature>
<dbReference type="EMBL" id="JAUIZM010000010">
    <property type="protein sequence ID" value="KAK1360078.1"/>
    <property type="molecule type" value="Genomic_DNA"/>
</dbReference>
<dbReference type="GO" id="GO:0007064">
    <property type="term" value="P:mitotic sister chromatid cohesion"/>
    <property type="evidence" value="ECO:0007669"/>
    <property type="project" value="InterPro"/>
</dbReference>
<feature type="region of interest" description="Disordered" evidence="5">
    <location>
        <begin position="290"/>
        <end position="379"/>
    </location>
</feature>
<dbReference type="Gene3D" id="2.30.30.140">
    <property type="match status" value="1"/>
</dbReference>
<dbReference type="Pfam" id="PF20168">
    <property type="entry name" value="PDS5"/>
    <property type="match status" value="1"/>
</dbReference>
<organism evidence="7 8">
    <name type="scientific">Heracleum sosnowskyi</name>
    <dbReference type="NCBI Taxonomy" id="360622"/>
    <lineage>
        <taxon>Eukaryota</taxon>
        <taxon>Viridiplantae</taxon>
        <taxon>Streptophyta</taxon>
        <taxon>Embryophyta</taxon>
        <taxon>Tracheophyta</taxon>
        <taxon>Spermatophyta</taxon>
        <taxon>Magnoliopsida</taxon>
        <taxon>eudicotyledons</taxon>
        <taxon>Gunneridae</taxon>
        <taxon>Pentapetalae</taxon>
        <taxon>asterids</taxon>
        <taxon>campanulids</taxon>
        <taxon>Apiales</taxon>
        <taxon>Apiaceae</taxon>
        <taxon>Apioideae</taxon>
        <taxon>apioid superclade</taxon>
        <taxon>Tordylieae</taxon>
        <taxon>Tordyliinae</taxon>
        <taxon>Heracleum</taxon>
    </lineage>
</organism>
<dbReference type="GO" id="GO:0006281">
    <property type="term" value="P:DNA repair"/>
    <property type="evidence" value="ECO:0007669"/>
    <property type="project" value="UniProtKB-KW"/>
</dbReference>
<feature type="compositionally biased region" description="Polar residues" evidence="5">
    <location>
        <begin position="346"/>
        <end position="357"/>
    </location>
</feature>